<dbReference type="InterPro" id="IPR000760">
    <property type="entry name" value="Inositol_monophosphatase-like"/>
</dbReference>
<dbReference type="EMBL" id="GL876969">
    <property type="protein sequence ID" value="KLU85939.1"/>
    <property type="molecule type" value="Genomic_DNA"/>
</dbReference>
<evidence type="ECO:0000313" key="3">
    <source>
        <dbReference type="EMBL" id="KLU85939.1"/>
    </source>
</evidence>
<dbReference type="PANTHER" id="PTHR20854:SF4">
    <property type="entry name" value="INOSITOL-1-MONOPHOSPHATASE-RELATED"/>
    <property type="match status" value="1"/>
</dbReference>
<reference evidence="4" key="5">
    <citation type="submission" date="2015-06" db="UniProtKB">
        <authorList>
            <consortium name="EnsemblFungi"/>
        </authorList>
    </citation>
    <scope>IDENTIFICATION</scope>
    <source>
        <strain evidence="4">ATCC 64411</strain>
    </source>
</reference>
<protein>
    <submittedName>
        <fullName evidence="3 4">Uncharacterized protein</fullName>
    </submittedName>
</protein>
<keyword evidence="2" id="KW-0460">Magnesium</keyword>
<dbReference type="OrthoDB" id="10254945at2759"/>
<comment type="similarity">
    <text evidence="1">Belongs to the inositol monophosphatase superfamily.</text>
</comment>
<dbReference type="GO" id="GO:0007165">
    <property type="term" value="P:signal transduction"/>
    <property type="evidence" value="ECO:0007669"/>
    <property type="project" value="TreeGrafter"/>
</dbReference>
<dbReference type="Pfam" id="PF00459">
    <property type="entry name" value="Inositol_P"/>
    <property type="match status" value="1"/>
</dbReference>
<dbReference type="STRING" id="644358.A0A0C4DY49"/>
<evidence type="ECO:0000313" key="5">
    <source>
        <dbReference type="Proteomes" id="UP000011715"/>
    </source>
</evidence>
<dbReference type="GO" id="GO:0046872">
    <property type="term" value="F:metal ion binding"/>
    <property type="evidence" value="ECO:0007669"/>
    <property type="project" value="UniProtKB-KW"/>
</dbReference>
<reference evidence="3" key="2">
    <citation type="submission" date="2010-05" db="EMBL/GenBank/DDBJ databases">
        <title>The Genome Sequence of Magnaporthe poae strain ATCC 64411.</title>
        <authorList>
            <consortium name="The Broad Institute Genome Sequencing Platform"/>
            <consortium name="Broad Institute Genome Sequencing Center for Infectious Disease"/>
            <person name="Ma L.-J."/>
            <person name="Dead R."/>
            <person name="Young S."/>
            <person name="Zeng Q."/>
            <person name="Koehrsen M."/>
            <person name="Alvarado L."/>
            <person name="Berlin A."/>
            <person name="Chapman S.B."/>
            <person name="Chen Z."/>
            <person name="Freedman E."/>
            <person name="Gellesch M."/>
            <person name="Goldberg J."/>
            <person name="Griggs A."/>
            <person name="Gujja S."/>
            <person name="Heilman E.R."/>
            <person name="Heiman D."/>
            <person name="Hepburn T."/>
            <person name="Howarth C."/>
            <person name="Jen D."/>
            <person name="Larson L."/>
            <person name="Mehta T."/>
            <person name="Neiman D."/>
            <person name="Pearson M."/>
            <person name="Roberts A."/>
            <person name="Saif S."/>
            <person name="Shea T."/>
            <person name="Shenoy N."/>
            <person name="Sisk P."/>
            <person name="Stolte C."/>
            <person name="Sykes S."/>
            <person name="Walk T."/>
            <person name="White J."/>
            <person name="Yandava C."/>
            <person name="Haas B."/>
            <person name="Nusbaum C."/>
            <person name="Birren B."/>
        </authorList>
    </citation>
    <scope>NUCLEOTIDE SEQUENCE</scope>
    <source>
        <strain evidence="3">ATCC 64411</strain>
    </source>
</reference>
<comment type="cofactor">
    <cofactor evidence="2">
        <name>Mg(2+)</name>
        <dbReference type="ChEBI" id="CHEBI:18420"/>
    </cofactor>
</comment>
<keyword evidence="2" id="KW-0479">Metal-binding</keyword>
<accession>A0A0C4DY49</accession>
<reference evidence="3" key="3">
    <citation type="submission" date="2011-03" db="EMBL/GenBank/DDBJ databases">
        <title>Annotation of Magnaporthe poae ATCC 64411.</title>
        <authorList>
            <person name="Ma L.-J."/>
            <person name="Dead R."/>
            <person name="Young S.K."/>
            <person name="Zeng Q."/>
            <person name="Gargeya S."/>
            <person name="Fitzgerald M."/>
            <person name="Haas B."/>
            <person name="Abouelleil A."/>
            <person name="Alvarado L."/>
            <person name="Arachchi H.M."/>
            <person name="Berlin A."/>
            <person name="Brown A."/>
            <person name="Chapman S.B."/>
            <person name="Chen Z."/>
            <person name="Dunbar C."/>
            <person name="Freedman E."/>
            <person name="Gearin G."/>
            <person name="Gellesch M."/>
            <person name="Goldberg J."/>
            <person name="Griggs A."/>
            <person name="Gujja S."/>
            <person name="Heiman D."/>
            <person name="Howarth C."/>
            <person name="Larson L."/>
            <person name="Lui A."/>
            <person name="MacDonald P.J.P."/>
            <person name="Mehta T."/>
            <person name="Montmayeur A."/>
            <person name="Murphy C."/>
            <person name="Neiman D."/>
            <person name="Pearson M."/>
            <person name="Priest M."/>
            <person name="Roberts A."/>
            <person name="Saif S."/>
            <person name="Shea T."/>
            <person name="Shenoy N."/>
            <person name="Sisk P."/>
            <person name="Stolte C."/>
            <person name="Sykes S."/>
            <person name="Yandava C."/>
            <person name="Wortman J."/>
            <person name="Nusbaum C."/>
            <person name="Birren B."/>
        </authorList>
    </citation>
    <scope>NUCLEOTIDE SEQUENCE</scope>
    <source>
        <strain evidence="3">ATCC 64411</strain>
    </source>
</reference>
<dbReference type="Gene3D" id="3.40.190.80">
    <property type="match status" value="1"/>
</dbReference>
<sequence length="68" mass="7384">MVRLGRMCHSLRSMGSAALNLCAVAAGQLDAYWEGGCYAWDVAPGWSIPGRVRRHHGERASRRMGSGP</sequence>
<keyword evidence="5" id="KW-1185">Reference proteome</keyword>
<reference evidence="5" key="1">
    <citation type="submission" date="2010-05" db="EMBL/GenBank/DDBJ databases">
        <title>The genome sequence of Magnaporthe poae strain ATCC 64411.</title>
        <authorList>
            <person name="Ma L.-J."/>
            <person name="Dead R."/>
            <person name="Young S."/>
            <person name="Zeng Q."/>
            <person name="Koehrsen M."/>
            <person name="Alvarado L."/>
            <person name="Berlin A."/>
            <person name="Chapman S.B."/>
            <person name="Chen Z."/>
            <person name="Freedman E."/>
            <person name="Gellesch M."/>
            <person name="Goldberg J."/>
            <person name="Griggs A."/>
            <person name="Gujja S."/>
            <person name="Heilman E.R."/>
            <person name="Heiman D."/>
            <person name="Hepburn T."/>
            <person name="Howarth C."/>
            <person name="Jen D."/>
            <person name="Larson L."/>
            <person name="Mehta T."/>
            <person name="Neiman D."/>
            <person name="Pearson M."/>
            <person name="Roberts A."/>
            <person name="Saif S."/>
            <person name="Shea T."/>
            <person name="Shenoy N."/>
            <person name="Sisk P."/>
            <person name="Stolte C."/>
            <person name="Sykes S."/>
            <person name="Walk T."/>
            <person name="White J."/>
            <person name="Yandava C."/>
            <person name="Haas B."/>
            <person name="Nusbaum C."/>
            <person name="Birren B."/>
        </authorList>
    </citation>
    <scope>NUCLEOTIDE SEQUENCE [LARGE SCALE GENOMIC DNA]</scope>
    <source>
        <strain evidence="5">ATCC 64411 / 73-15</strain>
    </source>
</reference>
<name>A0A0C4DY49_MAGP6</name>
<dbReference type="GO" id="GO:0008934">
    <property type="term" value="F:inositol monophosphate 1-phosphatase activity"/>
    <property type="evidence" value="ECO:0007669"/>
    <property type="project" value="TreeGrafter"/>
</dbReference>
<evidence type="ECO:0000256" key="2">
    <source>
        <dbReference type="PIRSR" id="PIRSR600760-2"/>
    </source>
</evidence>
<dbReference type="AlphaFoldDB" id="A0A0C4DY49"/>
<evidence type="ECO:0000256" key="1">
    <source>
        <dbReference type="ARBA" id="ARBA00009759"/>
    </source>
</evidence>
<reference evidence="4" key="4">
    <citation type="journal article" date="2015" name="G3 (Bethesda)">
        <title>Genome sequences of three phytopathogenic species of the Magnaporthaceae family of fungi.</title>
        <authorList>
            <person name="Okagaki L.H."/>
            <person name="Nunes C.C."/>
            <person name="Sailsbery J."/>
            <person name="Clay B."/>
            <person name="Brown D."/>
            <person name="John T."/>
            <person name="Oh Y."/>
            <person name="Young N."/>
            <person name="Fitzgerald M."/>
            <person name="Haas B.J."/>
            <person name="Zeng Q."/>
            <person name="Young S."/>
            <person name="Adiconis X."/>
            <person name="Fan L."/>
            <person name="Levin J.Z."/>
            <person name="Mitchell T.K."/>
            <person name="Okubara P.A."/>
            <person name="Farman M.L."/>
            <person name="Kohn L.M."/>
            <person name="Birren B."/>
            <person name="Ma L.-J."/>
            <person name="Dean R.A."/>
        </authorList>
    </citation>
    <scope>NUCLEOTIDE SEQUENCE</scope>
    <source>
        <strain evidence="4">ATCC 64411 / 73-15</strain>
    </source>
</reference>
<gene>
    <name evidence="3" type="ORF">MAPG_04958</name>
</gene>
<dbReference type="eggNOG" id="KOG2951">
    <property type="taxonomic scope" value="Eukaryota"/>
</dbReference>
<dbReference type="Proteomes" id="UP000011715">
    <property type="component" value="Unassembled WGS sequence"/>
</dbReference>
<dbReference type="GO" id="GO:0006020">
    <property type="term" value="P:inositol metabolic process"/>
    <property type="evidence" value="ECO:0007669"/>
    <property type="project" value="TreeGrafter"/>
</dbReference>
<dbReference type="EnsemblFungi" id="MAPG_04958T0">
    <property type="protein sequence ID" value="MAPG_04958T0"/>
    <property type="gene ID" value="MAPG_04958"/>
</dbReference>
<dbReference type="SUPFAM" id="SSF56655">
    <property type="entry name" value="Carbohydrate phosphatase"/>
    <property type="match status" value="1"/>
</dbReference>
<evidence type="ECO:0000313" key="4">
    <source>
        <dbReference type="EnsemblFungi" id="MAPG_04958T0"/>
    </source>
</evidence>
<dbReference type="EMBL" id="ADBL01001159">
    <property type="status" value="NOT_ANNOTATED_CDS"/>
    <property type="molecule type" value="Genomic_DNA"/>
</dbReference>
<feature type="binding site" evidence="2">
    <location>
        <position position="41"/>
    </location>
    <ligand>
        <name>Mg(2+)</name>
        <dbReference type="ChEBI" id="CHEBI:18420"/>
        <label>1</label>
        <note>catalytic</note>
    </ligand>
</feature>
<proteinExistence type="inferred from homology"/>
<organism evidence="4 5">
    <name type="scientific">Magnaporthiopsis poae (strain ATCC 64411 / 73-15)</name>
    <name type="common">Kentucky bluegrass fungus</name>
    <name type="synonym">Magnaporthe poae</name>
    <dbReference type="NCBI Taxonomy" id="644358"/>
    <lineage>
        <taxon>Eukaryota</taxon>
        <taxon>Fungi</taxon>
        <taxon>Dikarya</taxon>
        <taxon>Ascomycota</taxon>
        <taxon>Pezizomycotina</taxon>
        <taxon>Sordariomycetes</taxon>
        <taxon>Sordariomycetidae</taxon>
        <taxon>Magnaporthales</taxon>
        <taxon>Magnaporthaceae</taxon>
        <taxon>Magnaporthiopsis</taxon>
    </lineage>
</organism>
<dbReference type="VEuPathDB" id="FungiDB:MAPG_04958"/>
<dbReference type="PANTHER" id="PTHR20854">
    <property type="entry name" value="INOSITOL MONOPHOSPHATASE"/>
    <property type="match status" value="1"/>
</dbReference>